<dbReference type="SUPFAM" id="SSF52413">
    <property type="entry name" value="UDP-glucose/GDP-mannose dehydrogenase C-terminal domain"/>
    <property type="match status" value="1"/>
</dbReference>
<name>A0ABZ2KH31_9BACT</name>
<evidence type="ECO:0000313" key="11">
    <source>
        <dbReference type="Proteomes" id="UP001379533"/>
    </source>
</evidence>
<accession>A0ABZ2KH31</accession>
<dbReference type="EC" id="1.1.1.22" evidence="3 8"/>
<dbReference type="Gene3D" id="1.20.5.100">
    <property type="entry name" value="Cytochrome c1, transmembrane anchor, C-terminal"/>
    <property type="match status" value="1"/>
</dbReference>
<keyword evidence="11" id="KW-1185">Reference proteome</keyword>
<dbReference type="InterPro" id="IPR014027">
    <property type="entry name" value="UDP-Glc/GDP-Man_DH_C"/>
</dbReference>
<dbReference type="SMART" id="SM00984">
    <property type="entry name" value="UDPG_MGDP_dh_C"/>
    <property type="match status" value="1"/>
</dbReference>
<evidence type="ECO:0000313" key="10">
    <source>
        <dbReference type="EMBL" id="WXA97981.1"/>
    </source>
</evidence>
<evidence type="ECO:0000256" key="5">
    <source>
        <dbReference type="ARBA" id="ARBA00023002"/>
    </source>
</evidence>
<evidence type="ECO:0000256" key="1">
    <source>
        <dbReference type="ARBA" id="ARBA00004701"/>
    </source>
</evidence>
<dbReference type="PIRSF" id="PIRSF000124">
    <property type="entry name" value="UDPglc_GDPman_dh"/>
    <property type="match status" value="1"/>
</dbReference>
<proteinExistence type="inferred from homology"/>
<comment type="catalytic activity">
    <reaction evidence="7 8">
        <text>UDP-alpha-D-glucose + 2 NAD(+) + H2O = UDP-alpha-D-glucuronate + 2 NADH + 3 H(+)</text>
        <dbReference type="Rhea" id="RHEA:23596"/>
        <dbReference type="ChEBI" id="CHEBI:15377"/>
        <dbReference type="ChEBI" id="CHEBI:15378"/>
        <dbReference type="ChEBI" id="CHEBI:57540"/>
        <dbReference type="ChEBI" id="CHEBI:57945"/>
        <dbReference type="ChEBI" id="CHEBI:58052"/>
        <dbReference type="ChEBI" id="CHEBI:58885"/>
        <dbReference type="EC" id="1.1.1.22"/>
    </reaction>
</comment>
<dbReference type="InterPro" id="IPR036291">
    <property type="entry name" value="NAD(P)-bd_dom_sf"/>
</dbReference>
<protein>
    <recommendedName>
        <fullName evidence="4 8">UDP-glucose 6-dehydrogenase</fullName>
        <ecNumber evidence="3 8">1.1.1.22</ecNumber>
    </recommendedName>
</protein>
<feature type="domain" description="UDP-glucose/GDP-mannose dehydrogenase C-terminal" evidence="9">
    <location>
        <begin position="316"/>
        <end position="418"/>
    </location>
</feature>
<dbReference type="Pfam" id="PF00984">
    <property type="entry name" value="UDPG_MGDP_dh"/>
    <property type="match status" value="1"/>
</dbReference>
<dbReference type="InterPro" id="IPR014026">
    <property type="entry name" value="UDP-Glc/GDP-Man_DH_dimer"/>
</dbReference>
<dbReference type="InterPro" id="IPR008927">
    <property type="entry name" value="6-PGluconate_DH-like_C_sf"/>
</dbReference>
<dbReference type="NCBIfam" id="TIGR03026">
    <property type="entry name" value="NDP-sugDHase"/>
    <property type="match status" value="1"/>
</dbReference>
<dbReference type="InterPro" id="IPR028357">
    <property type="entry name" value="UDPglc_DH_bac"/>
</dbReference>
<evidence type="ECO:0000259" key="9">
    <source>
        <dbReference type="SMART" id="SM00984"/>
    </source>
</evidence>
<dbReference type="Pfam" id="PF03720">
    <property type="entry name" value="UDPG_MGDP_dh_C"/>
    <property type="match status" value="1"/>
</dbReference>
<dbReference type="Gene3D" id="3.40.50.720">
    <property type="entry name" value="NAD(P)-binding Rossmann-like Domain"/>
    <property type="match status" value="2"/>
</dbReference>
<sequence length="436" mass="47925">MRICMVGTGYVGLVSGAGFAEMGNDVVCVDIDKAKVQRLREGECPIFEPGLEELLARNIKARRLTFTDDTAAAVAGAQVVFVGVGTPPRSDGGADLSAVDKVAETVAANVQQETVLVLKSTVPVGTNARARRIVANAKHKVHVVSNPEFLKEGEAVNDFLRPDRVVLGCDADDSFARDIMERIYHPVCLDRNRLIWMAPASAELTKYVSNTMLAMRISFVNEIASLCEKVGADIHEVRHGVGSDVRIGPKFLYAGPGYGGSCFPKDVQALVQTGREHGVELDLAVSTHRVNDRQKGLLSRKLKSHMDGDLRGKRIALWGLTFKPRTDDVRESAALMLIDVLLTEGAEIVAHDPEGMQNTRALYGDRIQLVEDQYDAAKDADALVLVTEWRQYQNPDFERLKTLLRRPLILDGRNIWSTYGLRKQGFVYEGVGVAKQ</sequence>
<comment type="pathway">
    <text evidence="1">Nucleotide-sugar biosynthesis; UDP-alpha-D-glucuronate biosynthesis; UDP-alpha-D-glucuronate from UDP-alpha-D-glucose: step 1/1.</text>
</comment>
<dbReference type="Pfam" id="PF03721">
    <property type="entry name" value="UDPG_MGDP_dh_N"/>
    <property type="match status" value="1"/>
</dbReference>
<evidence type="ECO:0000256" key="2">
    <source>
        <dbReference type="ARBA" id="ARBA00006601"/>
    </source>
</evidence>
<dbReference type="RefSeq" id="WP_394848597.1">
    <property type="nucleotide sequence ID" value="NZ_CP089982.1"/>
</dbReference>
<evidence type="ECO:0000256" key="4">
    <source>
        <dbReference type="ARBA" id="ARBA00015132"/>
    </source>
</evidence>
<dbReference type="SUPFAM" id="SSF48179">
    <property type="entry name" value="6-phosphogluconate dehydrogenase C-terminal domain-like"/>
    <property type="match status" value="1"/>
</dbReference>
<organism evidence="10 11">
    <name type="scientific">Pendulispora brunnea</name>
    <dbReference type="NCBI Taxonomy" id="2905690"/>
    <lineage>
        <taxon>Bacteria</taxon>
        <taxon>Pseudomonadati</taxon>
        <taxon>Myxococcota</taxon>
        <taxon>Myxococcia</taxon>
        <taxon>Myxococcales</taxon>
        <taxon>Sorangiineae</taxon>
        <taxon>Pendulisporaceae</taxon>
        <taxon>Pendulispora</taxon>
    </lineage>
</organism>
<dbReference type="InterPro" id="IPR036220">
    <property type="entry name" value="UDP-Glc/GDP-Man_DH_C_sf"/>
</dbReference>
<evidence type="ECO:0000256" key="3">
    <source>
        <dbReference type="ARBA" id="ARBA00012954"/>
    </source>
</evidence>
<dbReference type="InterPro" id="IPR001732">
    <property type="entry name" value="UDP-Glc/GDP-Man_DH_N"/>
</dbReference>
<evidence type="ECO:0000256" key="6">
    <source>
        <dbReference type="ARBA" id="ARBA00023027"/>
    </source>
</evidence>
<keyword evidence="5 8" id="KW-0560">Oxidoreductase</keyword>
<evidence type="ECO:0000256" key="7">
    <source>
        <dbReference type="ARBA" id="ARBA00047473"/>
    </source>
</evidence>
<dbReference type="PANTHER" id="PTHR43750">
    <property type="entry name" value="UDP-GLUCOSE 6-DEHYDROGENASE TUAD"/>
    <property type="match status" value="1"/>
</dbReference>
<gene>
    <name evidence="10" type="ORF">LZC95_14205</name>
</gene>
<dbReference type="PIRSF" id="PIRSF500134">
    <property type="entry name" value="UDPglc_DH_bac"/>
    <property type="match status" value="1"/>
</dbReference>
<dbReference type="EMBL" id="CP089982">
    <property type="protein sequence ID" value="WXA97981.1"/>
    <property type="molecule type" value="Genomic_DNA"/>
</dbReference>
<dbReference type="Proteomes" id="UP001379533">
    <property type="component" value="Chromosome"/>
</dbReference>
<evidence type="ECO:0000256" key="8">
    <source>
        <dbReference type="PIRNR" id="PIRNR000124"/>
    </source>
</evidence>
<keyword evidence="6 8" id="KW-0520">NAD</keyword>
<dbReference type="SUPFAM" id="SSF51735">
    <property type="entry name" value="NAD(P)-binding Rossmann-fold domains"/>
    <property type="match status" value="1"/>
</dbReference>
<dbReference type="InterPro" id="IPR017476">
    <property type="entry name" value="UDP-Glc/GDP-Man"/>
</dbReference>
<comment type="similarity">
    <text evidence="2 8">Belongs to the UDP-glucose/GDP-mannose dehydrogenase family.</text>
</comment>
<dbReference type="PANTHER" id="PTHR43750:SF3">
    <property type="entry name" value="UDP-GLUCOSE 6-DEHYDROGENASE TUAD"/>
    <property type="match status" value="1"/>
</dbReference>
<reference evidence="10 11" key="1">
    <citation type="submission" date="2021-12" db="EMBL/GenBank/DDBJ databases">
        <title>Discovery of the Pendulisporaceae a myxobacterial family with distinct sporulation behavior and unique specialized metabolism.</title>
        <authorList>
            <person name="Garcia R."/>
            <person name="Popoff A."/>
            <person name="Bader C.D."/>
            <person name="Loehr J."/>
            <person name="Walesch S."/>
            <person name="Walt C."/>
            <person name="Boldt J."/>
            <person name="Bunk B."/>
            <person name="Haeckl F.J.F.P.J."/>
            <person name="Gunesch A.P."/>
            <person name="Birkelbach J."/>
            <person name="Nuebel U."/>
            <person name="Pietschmann T."/>
            <person name="Bach T."/>
            <person name="Mueller R."/>
        </authorList>
    </citation>
    <scope>NUCLEOTIDE SEQUENCE [LARGE SCALE GENOMIC DNA]</scope>
    <source>
        <strain evidence="10 11">MSr12523</strain>
    </source>
</reference>